<accession>A0A147BSB3</accession>
<dbReference type="GO" id="GO:0008270">
    <property type="term" value="F:zinc ion binding"/>
    <property type="evidence" value="ECO:0007669"/>
    <property type="project" value="UniProtKB-KW"/>
</dbReference>
<name>A0A147BSB3_IXORI</name>
<dbReference type="InterPro" id="IPR005162">
    <property type="entry name" value="Retrotrans_gag_dom"/>
</dbReference>
<protein>
    <submittedName>
        <fullName evidence="4">Putative tick transposon</fullName>
    </submittedName>
</protein>
<evidence type="ECO:0000313" key="4">
    <source>
        <dbReference type="EMBL" id="JAR93668.1"/>
    </source>
</evidence>
<keyword evidence="1" id="KW-0862">Zinc</keyword>
<feature type="domain" description="CCHC-type" evidence="3">
    <location>
        <begin position="374"/>
        <end position="388"/>
    </location>
</feature>
<keyword evidence="1" id="KW-0479">Metal-binding</keyword>
<proteinExistence type="predicted"/>
<feature type="compositionally biased region" description="Basic and acidic residues" evidence="2">
    <location>
        <begin position="397"/>
        <end position="418"/>
    </location>
</feature>
<dbReference type="InterPro" id="IPR001878">
    <property type="entry name" value="Znf_CCHC"/>
</dbReference>
<evidence type="ECO:0000259" key="3">
    <source>
        <dbReference type="PROSITE" id="PS50158"/>
    </source>
</evidence>
<feature type="non-terminal residue" evidence="4">
    <location>
        <position position="1"/>
    </location>
</feature>
<dbReference type="EMBL" id="GEGO01001736">
    <property type="protein sequence ID" value="JAR93668.1"/>
    <property type="molecule type" value="Transcribed_RNA"/>
</dbReference>
<dbReference type="PANTHER" id="PTHR33194">
    <property type="entry name" value="ZINC KNUCKLE DOMAINCONTAINING PROTEIN"/>
    <property type="match status" value="1"/>
</dbReference>
<feature type="compositionally biased region" description="Basic and acidic residues" evidence="2">
    <location>
        <begin position="344"/>
        <end position="364"/>
    </location>
</feature>
<keyword evidence="1" id="KW-0863">Zinc-finger</keyword>
<feature type="region of interest" description="Disordered" evidence="2">
    <location>
        <begin position="1"/>
        <end position="41"/>
    </location>
</feature>
<sequence>RTPTRPRSASPISRRPSVEDSEHRASRRLQGQAPELGPLPARTRQVTTTMASPTAQTPVAAPVVYLPVAPRTPTPFHGEIHEDVEDWIQHYERVARHNGWTAEQYLQNLYFLLEGTARHWFENHEAALTSWDACVTELKRAFMNQHRRQRAEDLLQARIQGPNETVTSFVEDILRLSNRADPQATDEKKLRLIMRGVKSEIFGGLIRNPPTTVEEFVAEATNIERALMARARHYHRLNDVSTFASASSEFSTSTDELREMIRQVVREELKRLLPAADPPASLSIAEVVREEVERAIEPRAIVNPAPLEQSTVSYAAMARRPPPAARQLPAPQRRDAPAQPHPRRLGDRRQYVRQEQPTPRKTDVWRTADRRPLCYHCGEADHVYRRCPYRQLGLRGFHPDDPRPRYGERPRDIDEYLRRSPSPGPSPRRGFRSPSPQRPASPHRRSRRESLSPLPRREN</sequence>
<feature type="compositionally biased region" description="Low complexity" evidence="2">
    <location>
        <begin position="1"/>
        <end position="15"/>
    </location>
</feature>
<dbReference type="AlphaFoldDB" id="A0A147BSB3"/>
<feature type="region of interest" description="Disordered" evidence="2">
    <location>
        <begin position="319"/>
        <end position="364"/>
    </location>
</feature>
<dbReference type="Pfam" id="PF03732">
    <property type="entry name" value="Retrotrans_gag"/>
    <property type="match status" value="1"/>
</dbReference>
<evidence type="ECO:0000256" key="2">
    <source>
        <dbReference type="SAM" id="MobiDB-lite"/>
    </source>
</evidence>
<feature type="region of interest" description="Disordered" evidence="2">
    <location>
        <begin position="393"/>
        <end position="459"/>
    </location>
</feature>
<dbReference type="PANTHER" id="PTHR33194:SF4">
    <property type="entry name" value="CCHC-TYPE DOMAIN-CONTAINING PROTEIN"/>
    <property type="match status" value="1"/>
</dbReference>
<organism evidence="4">
    <name type="scientific">Ixodes ricinus</name>
    <name type="common">Common tick</name>
    <name type="synonym">Acarus ricinus</name>
    <dbReference type="NCBI Taxonomy" id="34613"/>
    <lineage>
        <taxon>Eukaryota</taxon>
        <taxon>Metazoa</taxon>
        <taxon>Ecdysozoa</taxon>
        <taxon>Arthropoda</taxon>
        <taxon>Chelicerata</taxon>
        <taxon>Arachnida</taxon>
        <taxon>Acari</taxon>
        <taxon>Parasitiformes</taxon>
        <taxon>Ixodida</taxon>
        <taxon>Ixodoidea</taxon>
        <taxon>Ixodidae</taxon>
        <taxon>Ixodinae</taxon>
        <taxon>Ixodes</taxon>
    </lineage>
</organism>
<reference evidence="4" key="1">
    <citation type="journal article" date="2018" name="PLoS Negl. Trop. Dis.">
        <title>Sialome diversity of ticks revealed by RNAseq of single tick salivary glands.</title>
        <authorList>
            <person name="Perner J."/>
            <person name="Kropackova S."/>
            <person name="Kopacek P."/>
            <person name="Ribeiro J.M."/>
        </authorList>
    </citation>
    <scope>NUCLEOTIDE SEQUENCE</scope>
    <source>
        <strain evidence="4">Siblings of single egg batch collected in Ceske Budejovice</strain>
        <tissue evidence="4">Salivary glands</tissue>
    </source>
</reference>
<dbReference type="GO" id="GO:0003676">
    <property type="term" value="F:nucleic acid binding"/>
    <property type="evidence" value="ECO:0007669"/>
    <property type="project" value="InterPro"/>
</dbReference>
<dbReference type="PROSITE" id="PS50158">
    <property type="entry name" value="ZF_CCHC"/>
    <property type="match status" value="1"/>
</dbReference>
<evidence type="ECO:0000256" key="1">
    <source>
        <dbReference type="PROSITE-ProRule" id="PRU00047"/>
    </source>
</evidence>
<feature type="compositionally biased region" description="Low complexity" evidence="2">
    <location>
        <begin position="319"/>
        <end position="331"/>
    </location>
</feature>